<dbReference type="AlphaFoldDB" id="A0A2B7YC16"/>
<keyword evidence="3" id="KW-1185">Reference proteome</keyword>
<accession>A0A2B7YC16</accession>
<comment type="caution">
    <text evidence="2">The sequence shown here is derived from an EMBL/GenBank/DDBJ whole genome shotgun (WGS) entry which is preliminary data.</text>
</comment>
<organism evidence="2 3">
    <name type="scientific">Helicocarpus griseus UAMH5409</name>
    <dbReference type="NCBI Taxonomy" id="1447875"/>
    <lineage>
        <taxon>Eukaryota</taxon>
        <taxon>Fungi</taxon>
        <taxon>Dikarya</taxon>
        <taxon>Ascomycota</taxon>
        <taxon>Pezizomycotina</taxon>
        <taxon>Eurotiomycetes</taxon>
        <taxon>Eurotiomycetidae</taxon>
        <taxon>Onygenales</taxon>
        <taxon>Ajellomycetaceae</taxon>
        <taxon>Helicocarpus</taxon>
    </lineage>
</organism>
<protein>
    <recommendedName>
        <fullName evidence="1">NADAR domain-containing protein</fullName>
    </recommendedName>
</protein>
<proteinExistence type="predicted"/>
<dbReference type="EMBL" id="PDNB01000002">
    <property type="protein sequence ID" value="PGH18815.1"/>
    <property type="molecule type" value="Genomic_DNA"/>
</dbReference>
<dbReference type="NCBIfam" id="TIGR02464">
    <property type="entry name" value="ribofla_fusion"/>
    <property type="match status" value="1"/>
</dbReference>
<dbReference type="SUPFAM" id="SSF143990">
    <property type="entry name" value="YbiA-like"/>
    <property type="match status" value="1"/>
</dbReference>
<name>A0A2B7YC16_9EURO</name>
<dbReference type="STRING" id="1447875.A0A2B7YC16"/>
<dbReference type="Proteomes" id="UP000223968">
    <property type="component" value="Unassembled WGS sequence"/>
</dbReference>
<sequence length="91" mass="10370">MSSDKGKRWEREKYAVVERGDLRKFQQNEGIKRALLDTGERELVEASPSDRTYGVGFPAELAEENRGAWGMNLLGRALMSVREQLREVNGE</sequence>
<dbReference type="CDD" id="cd15457">
    <property type="entry name" value="NADAR"/>
    <property type="match status" value="1"/>
</dbReference>
<feature type="domain" description="NADAR" evidence="1">
    <location>
        <begin position="7"/>
        <end position="86"/>
    </location>
</feature>
<dbReference type="InterPro" id="IPR012816">
    <property type="entry name" value="NADAR"/>
</dbReference>
<evidence type="ECO:0000259" key="1">
    <source>
        <dbReference type="Pfam" id="PF08719"/>
    </source>
</evidence>
<reference evidence="2 3" key="1">
    <citation type="submission" date="2017-10" db="EMBL/GenBank/DDBJ databases">
        <title>Comparative genomics in systemic dimorphic fungi from Ajellomycetaceae.</title>
        <authorList>
            <person name="Munoz J.F."/>
            <person name="Mcewen J.G."/>
            <person name="Clay O.K."/>
            <person name="Cuomo C.A."/>
        </authorList>
    </citation>
    <scope>NUCLEOTIDE SEQUENCE [LARGE SCALE GENOMIC DNA]</scope>
    <source>
        <strain evidence="2 3">UAMH5409</strain>
    </source>
</reference>
<dbReference type="OrthoDB" id="206452at2759"/>
<evidence type="ECO:0000313" key="3">
    <source>
        <dbReference type="Proteomes" id="UP000223968"/>
    </source>
</evidence>
<gene>
    <name evidence="2" type="ORF">AJ79_00228</name>
</gene>
<dbReference type="Pfam" id="PF08719">
    <property type="entry name" value="NADAR"/>
    <property type="match status" value="1"/>
</dbReference>
<dbReference type="InterPro" id="IPR037238">
    <property type="entry name" value="YbiA-like_sf"/>
</dbReference>
<dbReference type="Gene3D" id="1.10.357.40">
    <property type="entry name" value="YbiA-like"/>
    <property type="match status" value="1"/>
</dbReference>
<evidence type="ECO:0000313" key="2">
    <source>
        <dbReference type="EMBL" id="PGH18815.1"/>
    </source>
</evidence>